<feature type="region of interest" description="Disordered" evidence="1">
    <location>
        <begin position="124"/>
        <end position="183"/>
    </location>
</feature>
<evidence type="ECO:0000313" key="2">
    <source>
        <dbReference type="EMBL" id="KAJ8954781.1"/>
    </source>
</evidence>
<name>A0AAV8YV18_9CUCU</name>
<feature type="region of interest" description="Disordered" evidence="1">
    <location>
        <begin position="1"/>
        <end position="98"/>
    </location>
</feature>
<accession>A0AAV8YV18</accession>
<dbReference type="EMBL" id="JAPWTK010000044">
    <property type="protein sequence ID" value="KAJ8954781.1"/>
    <property type="molecule type" value="Genomic_DNA"/>
</dbReference>
<proteinExistence type="predicted"/>
<reference evidence="2" key="1">
    <citation type="journal article" date="2023" name="Insect Mol. Biol.">
        <title>Genome sequencing provides insights into the evolution of gene families encoding plant cell wall-degrading enzymes in longhorned beetles.</title>
        <authorList>
            <person name="Shin N.R."/>
            <person name="Okamura Y."/>
            <person name="Kirsch R."/>
            <person name="Pauchet Y."/>
        </authorList>
    </citation>
    <scope>NUCLEOTIDE SEQUENCE</scope>
    <source>
        <strain evidence="2">AMC_N1</strain>
    </source>
</reference>
<feature type="compositionally biased region" description="Acidic residues" evidence="1">
    <location>
        <begin position="33"/>
        <end position="46"/>
    </location>
</feature>
<organism evidence="2 3">
    <name type="scientific">Aromia moschata</name>
    <dbReference type="NCBI Taxonomy" id="1265417"/>
    <lineage>
        <taxon>Eukaryota</taxon>
        <taxon>Metazoa</taxon>
        <taxon>Ecdysozoa</taxon>
        <taxon>Arthropoda</taxon>
        <taxon>Hexapoda</taxon>
        <taxon>Insecta</taxon>
        <taxon>Pterygota</taxon>
        <taxon>Neoptera</taxon>
        <taxon>Endopterygota</taxon>
        <taxon>Coleoptera</taxon>
        <taxon>Polyphaga</taxon>
        <taxon>Cucujiformia</taxon>
        <taxon>Chrysomeloidea</taxon>
        <taxon>Cerambycidae</taxon>
        <taxon>Cerambycinae</taxon>
        <taxon>Callichromatini</taxon>
        <taxon>Aromia</taxon>
    </lineage>
</organism>
<feature type="compositionally biased region" description="Basic residues" evidence="1">
    <location>
        <begin position="170"/>
        <end position="183"/>
    </location>
</feature>
<evidence type="ECO:0000313" key="3">
    <source>
        <dbReference type="Proteomes" id="UP001162162"/>
    </source>
</evidence>
<feature type="compositionally biased region" description="Polar residues" evidence="1">
    <location>
        <begin position="134"/>
        <end position="143"/>
    </location>
</feature>
<comment type="caution">
    <text evidence="2">The sequence shown here is derived from an EMBL/GenBank/DDBJ whole genome shotgun (WGS) entry which is preliminary data.</text>
</comment>
<gene>
    <name evidence="2" type="ORF">NQ318_014892</name>
</gene>
<sequence>MHRKAFRGKGKFLTANEEDALSIAESEQSKDEVEVEILDESDEDNAREEPDNKANTAQETEKPNEAKGDDDIRESSSDSEDSEPKFPDTHIKIQHFGGTNINLITEPSGEFKEAKNEENVFYLGDDRPVILKETQGNARNRSRGNSESKNKPPSTQKEIKEDVKQQQSKRGQKSKLKKIKEKI</sequence>
<protein>
    <submittedName>
        <fullName evidence="2">Uncharacterized protein</fullName>
    </submittedName>
</protein>
<dbReference type="Proteomes" id="UP001162162">
    <property type="component" value="Unassembled WGS sequence"/>
</dbReference>
<dbReference type="AlphaFoldDB" id="A0AAV8YV18"/>
<keyword evidence="3" id="KW-1185">Reference proteome</keyword>
<feature type="compositionally biased region" description="Basic residues" evidence="1">
    <location>
        <begin position="1"/>
        <end position="10"/>
    </location>
</feature>
<feature type="compositionally biased region" description="Basic and acidic residues" evidence="1">
    <location>
        <begin position="59"/>
        <end position="91"/>
    </location>
</feature>
<evidence type="ECO:0000256" key="1">
    <source>
        <dbReference type="SAM" id="MobiDB-lite"/>
    </source>
</evidence>